<keyword evidence="3" id="KW-1185">Reference proteome</keyword>
<comment type="caution">
    <text evidence="2">The sequence shown here is derived from an EMBL/GenBank/DDBJ whole genome shotgun (WGS) entry which is preliminary data.</text>
</comment>
<feature type="region of interest" description="Disordered" evidence="1">
    <location>
        <begin position="38"/>
        <end position="109"/>
    </location>
</feature>
<feature type="compositionally biased region" description="Basic and acidic residues" evidence="1">
    <location>
        <begin position="100"/>
        <end position="109"/>
    </location>
</feature>
<dbReference type="EMBL" id="JBBXMP010000119">
    <property type="protein sequence ID" value="KAL0061946.1"/>
    <property type="molecule type" value="Genomic_DNA"/>
</dbReference>
<evidence type="ECO:0000313" key="3">
    <source>
        <dbReference type="Proteomes" id="UP001437256"/>
    </source>
</evidence>
<dbReference type="Proteomes" id="UP001437256">
    <property type="component" value="Unassembled WGS sequence"/>
</dbReference>
<name>A0ABR2ZK57_9AGAR</name>
<proteinExistence type="predicted"/>
<organism evidence="2 3">
    <name type="scientific">Marasmius tenuissimus</name>
    <dbReference type="NCBI Taxonomy" id="585030"/>
    <lineage>
        <taxon>Eukaryota</taxon>
        <taxon>Fungi</taxon>
        <taxon>Dikarya</taxon>
        <taxon>Basidiomycota</taxon>
        <taxon>Agaricomycotina</taxon>
        <taxon>Agaricomycetes</taxon>
        <taxon>Agaricomycetidae</taxon>
        <taxon>Agaricales</taxon>
        <taxon>Marasmiineae</taxon>
        <taxon>Marasmiaceae</taxon>
        <taxon>Marasmius</taxon>
    </lineage>
</organism>
<evidence type="ECO:0000313" key="2">
    <source>
        <dbReference type="EMBL" id="KAL0061946.1"/>
    </source>
</evidence>
<protein>
    <recommendedName>
        <fullName evidence="4">Transmembrane protein</fullName>
    </recommendedName>
</protein>
<accession>A0ABR2ZK57</accession>
<reference evidence="2 3" key="1">
    <citation type="submission" date="2024-05" db="EMBL/GenBank/DDBJ databases">
        <title>A draft genome resource for the thread blight pathogen Marasmius tenuissimus strain MS-2.</title>
        <authorList>
            <person name="Yulfo-Soto G.E."/>
            <person name="Baruah I.K."/>
            <person name="Amoako-Attah I."/>
            <person name="Bukari Y."/>
            <person name="Meinhardt L.W."/>
            <person name="Bailey B.A."/>
            <person name="Cohen S.P."/>
        </authorList>
    </citation>
    <scope>NUCLEOTIDE SEQUENCE [LARGE SCALE GENOMIC DNA]</scope>
    <source>
        <strain evidence="2 3">MS-2</strain>
    </source>
</reference>
<sequence length="720" mass="78387">MNPTTTTHPHHSGADSHYISMSELDSFSDSDWLDIASNRESDTDDSLDQVDTTSASLSRRSSFSVGSSRDGEVDAWEGFVEGVSDDTGSNDPNRAPSPPHDNEAEHTHNPRDIRADAAEDRRVMVGLEQSLISTLSASRTSSLNNSTVHSSLRDLRLSFPDPLTSSNDELNGLYDCPSVPPPVDEVSSADVTITDENNVVTPIEDPGLTPTPEVKHEEETVLLRANATSDVVLYGTRSPHRWAFVHDLLTKVAEGSGRVLNVGDRTNDEIEQVNFVRKPSEPFLFRPQHVDTILVQDRTDGSVLPSSESSPSRPSLAIVFLPCNPASIPLKHTSYLPLVSLADSAGDSHEATTSLQARIAWAQCHVPEDRVVELVRDGEVLPAEGIKDLNPVCAYRSLRSFTEKQQRRVGLQVVTIFALLSLIVGFSVNTVFRAHTREATSTGFSSYSSAAPTKVSASDTITNSTALAVRITSDLFVVAPSLSSMPPAYERGSTSLDSASTSIVACTRAVANIPNTVKSLTEKVKSSKDVIIRSSSTTLTEASTSHVPVASTVTTSSERETSAVAHRVVDSLSEIVEVAIKAVVEVLHHDFAEMLMAVNELVDSIHRRTRMVVKQSKNTVQIVREQFHYRNERAKNKARELTEKGFRLASYAGNAFVGRTHVAKKRAQSLKEEVASSEAWAHYRRAHGEWSEALGRGTQGKHGHRCRSLQPGSRHGAACH</sequence>
<feature type="compositionally biased region" description="Low complexity" evidence="1">
    <location>
        <begin position="54"/>
        <end position="68"/>
    </location>
</feature>
<evidence type="ECO:0000256" key="1">
    <source>
        <dbReference type="SAM" id="MobiDB-lite"/>
    </source>
</evidence>
<gene>
    <name evidence="2" type="ORF">AAF712_011230</name>
</gene>
<feature type="region of interest" description="Disordered" evidence="1">
    <location>
        <begin position="692"/>
        <end position="720"/>
    </location>
</feature>
<evidence type="ECO:0008006" key="4">
    <source>
        <dbReference type="Google" id="ProtNLM"/>
    </source>
</evidence>